<dbReference type="GO" id="GO:0005829">
    <property type="term" value="C:cytosol"/>
    <property type="evidence" value="ECO:0007669"/>
    <property type="project" value="UniProtKB-SubCell"/>
</dbReference>
<evidence type="ECO:0000256" key="1">
    <source>
        <dbReference type="ARBA" id="ARBA00004514"/>
    </source>
</evidence>
<dbReference type="InterPro" id="IPR056764">
    <property type="entry name" value="LbH_EIF2B3/5"/>
</dbReference>
<keyword evidence="5" id="KW-0648">Protein biosynthesis</keyword>
<accession>A0AAN8NLM7</accession>
<dbReference type="InterPro" id="IPR025877">
    <property type="entry name" value="MobA-like_NTP_Trfase"/>
</dbReference>
<evidence type="ECO:0000256" key="2">
    <source>
        <dbReference type="ARBA" id="ARBA00007878"/>
    </source>
</evidence>
<keyword evidence="4" id="KW-0396">Initiation factor</keyword>
<comment type="subcellular location">
    <subcellularLocation>
        <location evidence="1">Cytoplasm</location>
        <location evidence="1">Cytosol</location>
    </subcellularLocation>
</comment>
<reference evidence="11 12" key="1">
    <citation type="submission" date="2023-10" db="EMBL/GenBank/DDBJ databases">
        <title>Genomes of two closely related lineages of the louse Polyplax serrata with different host specificities.</title>
        <authorList>
            <person name="Martinu J."/>
            <person name="Tarabai H."/>
            <person name="Stefka J."/>
            <person name="Hypsa V."/>
        </authorList>
    </citation>
    <scope>NUCLEOTIDE SEQUENCE [LARGE SCALE GENOMIC DNA]</scope>
    <source>
        <strain evidence="11">HR10_N</strain>
    </source>
</reference>
<name>A0AAN8NLM7_POLSC</name>
<evidence type="ECO:0000256" key="7">
    <source>
        <dbReference type="ARBA" id="ARBA00044229"/>
    </source>
</evidence>
<evidence type="ECO:0000259" key="9">
    <source>
        <dbReference type="Pfam" id="PF12804"/>
    </source>
</evidence>
<dbReference type="AlphaFoldDB" id="A0AAN8NLM7"/>
<dbReference type="InterPro" id="IPR029044">
    <property type="entry name" value="Nucleotide-diphossugar_trans"/>
</dbReference>
<dbReference type="EMBL" id="JAWJWE010000039">
    <property type="protein sequence ID" value="KAK6620889.1"/>
    <property type="molecule type" value="Genomic_DNA"/>
</dbReference>
<sequence>MVYCEFQAVILAAGRGSRMTDITSGTPKCLLPVGGKPILCHSIGLLEKAGFKDVIIVVLENELNQIHQALVHNNVTINFDLSAIPEDCEDWGTADSLRHLISQDKIKNDVLLMSCDLFTNANINKLLCVYRQHSASFAALFFLPVQGQPFEVPGVKSKYKAEKDIIGIDLETSRLMFLVSASDFEENVSINSNMLRRHPNLNLRTDLIDGHLYLMSHKLIEYLAMKKGYSTLKGEFLPHVVGKQHVRKFVGNDESSVLNDTSKKTLSEYMTETKIEENIIELSTYNDHEGDLKKAYHGDVVRCYAVIADENNFGIRINSLQSLCQANWLCTDSVVNVGIDITGVKINPSATVESNQVDSGSFIGSNCRVKEKTSVKTSVLGDSTVVNPKTRISRCIILKNTEIQEGCALDNCIVANDVEIGTGCELKSCLIGPHFRVPNGTKATRQVLVKSEDLMEI</sequence>
<comment type="similarity">
    <text evidence="2">Belongs to the eIF-2B gamma/epsilon subunits family.</text>
</comment>
<dbReference type="Pfam" id="PF12804">
    <property type="entry name" value="NTP_transf_3"/>
    <property type="match status" value="1"/>
</dbReference>
<protein>
    <recommendedName>
        <fullName evidence="6">Translation initiation factor eIF2B subunit gamma</fullName>
    </recommendedName>
    <alternativeName>
        <fullName evidence="7">eIF2B GDP-GTP exchange factor subunit gamma</fullName>
    </alternativeName>
</protein>
<dbReference type="Gene3D" id="2.160.10.10">
    <property type="entry name" value="Hexapeptide repeat proteins"/>
    <property type="match status" value="1"/>
</dbReference>
<gene>
    <name evidence="11" type="ORF">RUM43_011187</name>
</gene>
<organism evidence="11 12">
    <name type="scientific">Polyplax serrata</name>
    <name type="common">Common mouse louse</name>
    <dbReference type="NCBI Taxonomy" id="468196"/>
    <lineage>
        <taxon>Eukaryota</taxon>
        <taxon>Metazoa</taxon>
        <taxon>Ecdysozoa</taxon>
        <taxon>Arthropoda</taxon>
        <taxon>Hexapoda</taxon>
        <taxon>Insecta</taxon>
        <taxon>Pterygota</taxon>
        <taxon>Neoptera</taxon>
        <taxon>Paraneoptera</taxon>
        <taxon>Psocodea</taxon>
        <taxon>Troctomorpha</taxon>
        <taxon>Phthiraptera</taxon>
        <taxon>Anoplura</taxon>
        <taxon>Polyplacidae</taxon>
        <taxon>Polyplax</taxon>
    </lineage>
</organism>
<proteinExistence type="inferred from homology"/>
<dbReference type="Gene3D" id="3.90.550.10">
    <property type="entry name" value="Spore Coat Polysaccharide Biosynthesis Protein SpsA, Chain A"/>
    <property type="match status" value="1"/>
</dbReference>
<dbReference type="Pfam" id="PF25084">
    <property type="entry name" value="LbH_EIF2B"/>
    <property type="match status" value="1"/>
</dbReference>
<evidence type="ECO:0000313" key="12">
    <source>
        <dbReference type="Proteomes" id="UP001372834"/>
    </source>
</evidence>
<dbReference type="PANTHER" id="PTHR45989:SF1">
    <property type="entry name" value="TRANSLATION INITIATION FACTOR EIF-2B SUBUNIT GAMMA"/>
    <property type="match status" value="1"/>
</dbReference>
<comment type="subunit">
    <text evidence="8">Component of the translation initiation factor 2B (eIF2B) complex which is a heterodecamer of two sets of five different subunits: alpha, beta, gamma, delta and epsilon. Subunits alpha, beta and delta comprise a regulatory subcomplex and subunits epsilon and gamma comprise a catalytic subcomplex. Within the complex, the hexameric regulatory complex resides at the center, with the two heterodimeric catalytic subcomplexes bound on opposite sides.</text>
</comment>
<dbReference type="GO" id="GO:0005851">
    <property type="term" value="C:eukaryotic translation initiation factor 2B complex"/>
    <property type="evidence" value="ECO:0007669"/>
    <property type="project" value="TreeGrafter"/>
</dbReference>
<evidence type="ECO:0000256" key="6">
    <source>
        <dbReference type="ARBA" id="ARBA00044196"/>
    </source>
</evidence>
<dbReference type="InterPro" id="IPR051960">
    <property type="entry name" value="eIF2B_gamma"/>
</dbReference>
<dbReference type="SUPFAM" id="SSF53448">
    <property type="entry name" value="Nucleotide-diphospho-sugar transferases"/>
    <property type="match status" value="1"/>
</dbReference>
<feature type="domain" description="MobA-like NTP transferase" evidence="9">
    <location>
        <begin position="8"/>
        <end position="150"/>
    </location>
</feature>
<evidence type="ECO:0000256" key="8">
    <source>
        <dbReference type="ARBA" id="ARBA00046432"/>
    </source>
</evidence>
<dbReference type="GO" id="GO:0002183">
    <property type="term" value="P:cytoplasmic translational initiation"/>
    <property type="evidence" value="ECO:0007669"/>
    <property type="project" value="TreeGrafter"/>
</dbReference>
<evidence type="ECO:0000313" key="11">
    <source>
        <dbReference type="EMBL" id="KAK6620889.1"/>
    </source>
</evidence>
<dbReference type="GO" id="GO:0005085">
    <property type="term" value="F:guanyl-nucleotide exchange factor activity"/>
    <property type="evidence" value="ECO:0007669"/>
    <property type="project" value="TreeGrafter"/>
</dbReference>
<dbReference type="GO" id="GO:0003743">
    <property type="term" value="F:translation initiation factor activity"/>
    <property type="evidence" value="ECO:0007669"/>
    <property type="project" value="UniProtKB-KW"/>
</dbReference>
<evidence type="ECO:0000259" key="10">
    <source>
        <dbReference type="Pfam" id="PF25084"/>
    </source>
</evidence>
<feature type="domain" description="EIF2B subunit epsilon/gamma LbH" evidence="10">
    <location>
        <begin position="353"/>
        <end position="440"/>
    </location>
</feature>
<dbReference type="GO" id="GO:0016779">
    <property type="term" value="F:nucleotidyltransferase activity"/>
    <property type="evidence" value="ECO:0007669"/>
    <property type="project" value="UniProtKB-ARBA"/>
</dbReference>
<evidence type="ECO:0000256" key="3">
    <source>
        <dbReference type="ARBA" id="ARBA00022490"/>
    </source>
</evidence>
<evidence type="ECO:0000256" key="4">
    <source>
        <dbReference type="ARBA" id="ARBA00022540"/>
    </source>
</evidence>
<dbReference type="PANTHER" id="PTHR45989">
    <property type="entry name" value="TRANSLATION INITIATION FACTOR EIF-2B SUBUNIT GAMMA"/>
    <property type="match status" value="1"/>
</dbReference>
<evidence type="ECO:0000256" key="5">
    <source>
        <dbReference type="ARBA" id="ARBA00022917"/>
    </source>
</evidence>
<keyword evidence="3" id="KW-0963">Cytoplasm</keyword>
<comment type="caution">
    <text evidence="11">The sequence shown here is derived from an EMBL/GenBank/DDBJ whole genome shotgun (WGS) entry which is preliminary data.</text>
</comment>
<dbReference type="Proteomes" id="UP001372834">
    <property type="component" value="Unassembled WGS sequence"/>
</dbReference>